<evidence type="ECO:0000313" key="1">
    <source>
        <dbReference type="EMBL" id="KAJ7625850.1"/>
    </source>
</evidence>
<dbReference type="AlphaFoldDB" id="A0AAD7BN85"/>
<name>A0AAD7BN85_9AGAR</name>
<dbReference type="EMBL" id="JARKIF010000012">
    <property type="protein sequence ID" value="KAJ7625850.1"/>
    <property type="molecule type" value="Genomic_DNA"/>
</dbReference>
<keyword evidence="2" id="KW-1185">Reference proteome</keyword>
<organism evidence="1 2">
    <name type="scientific">Roridomyces roridus</name>
    <dbReference type="NCBI Taxonomy" id="1738132"/>
    <lineage>
        <taxon>Eukaryota</taxon>
        <taxon>Fungi</taxon>
        <taxon>Dikarya</taxon>
        <taxon>Basidiomycota</taxon>
        <taxon>Agaricomycotina</taxon>
        <taxon>Agaricomycetes</taxon>
        <taxon>Agaricomycetidae</taxon>
        <taxon>Agaricales</taxon>
        <taxon>Marasmiineae</taxon>
        <taxon>Mycenaceae</taxon>
        <taxon>Roridomyces</taxon>
    </lineage>
</organism>
<protein>
    <submittedName>
        <fullName evidence="1">Uncharacterized protein</fullName>
    </submittedName>
</protein>
<evidence type="ECO:0000313" key="2">
    <source>
        <dbReference type="Proteomes" id="UP001221142"/>
    </source>
</evidence>
<sequence length="121" mass="13376">TPSSFPSSHRLSVSSSRWFLLSDTSSTREQCYPTPSSQRRLGPGLEVLTGDLQPRVHSLTLPHISPTDDAVPRRVTDVADRGCVRCHICRATAFSLSSNLPAWYAKHCYQPPTQSAPYAHL</sequence>
<feature type="non-terminal residue" evidence="1">
    <location>
        <position position="121"/>
    </location>
</feature>
<accession>A0AAD7BN85</accession>
<proteinExistence type="predicted"/>
<gene>
    <name evidence="1" type="ORF">FB45DRAFT_1060465</name>
</gene>
<reference evidence="1" key="1">
    <citation type="submission" date="2023-03" db="EMBL/GenBank/DDBJ databases">
        <title>Massive genome expansion in bonnet fungi (Mycena s.s.) driven by repeated elements and novel gene families across ecological guilds.</title>
        <authorList>
            <consortium name="Lawrence Berkeley National Laboratory"/>
            <person name="Harder C.B."/>
            <person name="Miyauchi S."/>
            <person name="Viragh M."/>
            <person name="Kuo A."/>
            <person name="Thoen E."/>
            <person name="Andreopoulos B."/>
            <person name="Lu D."/>
            <person name="Skrede I."/>
            <person name="Drula E."/>
            <person name="Henrissat B."/>
            <person name="Morin E."/>
            <person name="Kohler A."/>
            <person name="Barry K."/>
            <person name="LaButti K."/>
            <person name="Morin E."/>
            <person name="Salamov A."/>
            <person name="Lipzen A."/>
            <person name="Mereny Z."/>
            <person name="Hegedus B."/>
            <person name="Baldrian P."/>
            <person name="Stursova M."/>
            <person name="Weitz H."/>
            <person name="Taylor A."/>
            <person name="Grigoriev I.V."/>
            <person name="Nagy L.G."/>
            <person name="Martin F."/>
            <person name="Kauserud H."/>
        </authorList>
    </citation>
    <scope>NUCLEOTIDE SEQUENCE</scope>
    <source>
        <strain evidence="1">9284</strain>
    </source>
</reference>
<dbReference type="Proteomes" id="UP001221142">
    <property type="component" value="Unassembled WGS sequence"/>
</dbReference>
<comment type="caution">
    <text evidence="1">The sequence shown here is derived from an EMBL/GenBank/DDBJ whole genome shotgun (WGS) entry which is preliminary data.</text>
</comment>